<organism evidence="1 2">
    <name type="scientific">Tanacetum coccineum</name>
    <dbReference type="NCBI Taxonomy" id="301880"/>
    <lineage>
        <taxon>Eukaryota</taxon>
        <taxon>Viridiplantae</taxon>
        <taxon>Streptophyta</taxon>
        <taxon>Embryophyta</taxon>
        <taxon>Tracheophyta</taxon>
        <taxon>Spermatophyta</taxon>
        <taxon>Magnoliopsida</taxon>
        <taxon>eudicotyledons</taxon>
        <taxon>Gunneridae</taxon>
        <taxon>Pentapetalae</taxon>
        <taxon>asterids</taxon>
        <taxon>campanulids</taxon>
        <taxon>Asterales</taxon>
        <taxon>Asteraceae</taxon>
        <taxon>Asteroideae</taxon>
        <taxon>Anthemideae</taxon>
        <taxon>Anthemidinae</taxon>
        <taxon>Tanacetum</taxon>
    </lineage>
</organism>
<reference evidence="1" key="1">
    <citation type="journal article" date="2022" name="Int. J. Mol. Sci.">
        <title>Draft Genome of Tanacetum Coccineum: Genomic Comparison of Closely Related Tanacetum-Family Plants.</title>
        <authorList>
            <person name="Yamashiro T."/>
            <person name="Shiraishi A."/>
            <person name="Nakayama K."/>
            <person name="Satake H."/>
        </authorList>
    </citation>
    <scope>NUCLEOTIDE SEQUENCE</scope>
</reference>
<accession>A0ABQ4Z6A9</accession>
<gene>
    <name evidence="1" type="ORF">Tco_0751677</name>
</gene>
<evidence type="ECO:0000313" key="2">
    <source>
        <dbReference type="Proteomes" id="UP001151760"/>
    </source>
</evidence>
<keyword evidence="2" id="KW-1185">Reference proteome</keyword>
<dbReference type="EMBL" id="BQNB010011028">
    <property type="protein sequence ID" value="GJS85136.1"/>
    <property type="molecule type" value="Genomic_DNA"/>
</dbReference>
<reference evidence="1" key="2">
    <citation type="submission" date="2022-01" db="EMBL/GenBank/DDBJ databases">
        <authorList>
            <person name="Yamashiro T."/>
            <person name="Shiraishi A."/>
            <person name="Satake H."/>
            <person name="Nakayama K."/>
        </authorList>
    </citation>
    <scope>NUCLEOTIDE SEQUENCE</scope>
</reference>
<comment type="caution">
    <text evidence="1">The sequence shown here is derived from an EMBL/GenBank/DDBJ whole genome shotgun (WGS) entry which is preliminary data.</text>
</comment>
<sequence length="224" mass="24294">MLVIFTSPTTVAGIVSVFLEEMLKALNCILFLMDFLNCSKGDGRRPNHISPEKGLRFLIKGILELAKEPSRLCVDEEHTDYFRSLVVYKAKGAPVQRKPLNPMDYEVDLDSRAEPSRGRKVTLTIVGYGHDATALSPEPEEGGISQGVYYVYESDTSTGMGMESKMEQQVKAVTISSLSSLGFMAPQLKKPVAGMAEKATVVLNSVAGVEEGKTDIVDEGGISA</sequence>
<evidence type="ECO:0000313" key="1">
    <source>
        <dbReference type="EMBL" id="GJS85136.1"/>
    </source>
</evidence>
<protein>
    <submittedName>
        <fullName evidence="1">Dynamin-2A-like protein isoform X1</fullName>
    </submittedName>
</protein>
<dbReference type="Proteomes" id="UP001151760">
    <property type="component" value="Unassembled WGS sequence"/>
</dbReference>
<proteinExistence type="predicted"/>
<name>A0ABQ4Z6A9_9ASTR</name>